<accession>A0ACC0G5A4</accession>
<keyword evidence="2" id="KW-1185">Reference proteome</keyword>
<dbReference type="Proteomes" id="UP001060215">
    <property type="component" value="Chromosome 12"/>
</dbReference>
<comment type="caution">
    <text evidence="1">The sequence shown here is derived from an EMBL/GenBank/DDBJ whole genome shotgun (WGS) entry which is preliminary data.</text>
</comment>
<sequence>MAASGAQTNFTIRSNPAGDARLPVVGGLGGLGLPEMFDSWSQSPAEQYAGFQFPTILIMWLGRLLKHHQICFCLFLTSWCIFMKDTIAGFLLTGVGNVDLWRKTNYLIVDSKTTVKQIEEAFKEFTTREEVVIVMISQYVANMIKFLVDSYNNPILAILEIPFKDHPYDPTHDFVLSK</sequence>
<evidence type="ECO:0000313" key="1">
    <source>
        <dbReference type="EMBL" id="KAI7995612.1"/>
    </source>
</evidence>
<organism evidence="1 2">
    <name type="scientific">Camellia lanceoleosa</name>
    <dbReference type="NCBI Taxonomy" id="1840588"/>
    <lineage>
        <taxon>Eukaryota</taxon>
        <taxon>Viridiplantae</taxon>
        <taxon>Streptophyta</taxon>
        <taxon>Embryophyta</taxon>
        <taxon>Tracheophyta</taxon>
        <taxon>Spermatophyta</taxon>
        <taxon>Magnoliopsida</taxon>
        <taxon>eudicotyledons</taxon>
        <taxon>Gunneridae</taxon>
        <taxon>Pentapetalae</taxon>
        <taxon>asterids</taxon>
        <taxon>Ericales</taxon>
        <taxon>Theaceae</taxon>
        <taxon>Camellia</taxon>
    </lineage>
</organism>
<name>A0ACC0G5A4_9ERIC</name>
<dbReference type="EMBL" id="CM045769">
    <property type="protein sequence ID" value="KAI7995612.1"/>
    <property type="molecule type" value="Genomic_DNA"/>
</dbReference>
<reference evidence="1 2" key="1">
    <citation type="journal article" date="2022" name="Plant J.">
        <title>Chromosome-level genome of Camellia lanceoleosa provides a valuable resource for understanding genome evolution and self-incompatibility.</title>
        <authorList>
            <person name="Gong W."/>
            <person name="Xiao S."/>
            <person name="Wang L."/>
            <person name="Liao Z."/>
            <person name="Chang Y."/>
            <person name="Mo W."/>
            <person name="Hu G."/>
            <person name="Li W."/>
            <person name="Zhao G."/>
            <person name="Zhu H."/>
            <person name="Hu X."/>
            <person name="Ji K."/>
            <person name="Xiang X."/>
            <person name="Song Q."/>
            <person name="Yuan D."/>
            <person name="Jin S."/>
            <person name="Zhang L."/>
        </authorList>
    </citation>
    <scope>NUCLEOTIDE SEQUENCE [LARGE SCALE GENOMIC DNA]</scope>
    <source>
        <strain evidence="1">SQ_2022a</strain>
    </source>
</reference>
<evidence type="ECO:0000313" key="2">
    <source>
        <dbReference type="Proteomes" id="UP001060215"/>
    </source>
</evidence>
<proteinExistence type="predicted"/>
<gene>
    <name evidence="1" type="ORF">LOK49_LG11G00041</name>
</gene>
<protein>
    <submittedName>
        <fullName evidence="1">V-type proton ATPase subunit F</fullName>
    </submittedName>
</protein>